<accession>A0ABQ8GYZ2</accession>
<evidence type="ECO:0000259" key="5">
    <source>
        <dbReference type="PROSITE" id="PS50048"/>
    </source>
</evidence>
<protein>
    <submittedName>
        <fullName evidence="6">Fungal-specific transcription factor domain-containing protein</fullName>
    </submittedName>
</protein>
<keyword evidence="2" id="KW-0479">Metal-binding</keyword>
<proteinExistence type="predicted"/>
<organism evidence="6 7">
    <name type="scientific">Macrophomina phaseolina</name>
    <dbReference type="NCBI Taxonomy" id="35725"/>
    <lineage>
        <taxon>Eukaryota</taxon>
        <taxon>Fungi</taxon>
        <taxon>Dikarya</taxon>
        <taxon>Ascomycota</taxon>
        <taxon>Pezizomycotina</taxon>
        <taxon>Dothideomycetes</taxon>
        <taxon>Dothideomycetes incertae sedis</taxon>
        <taxon>Botryosphaeriales</taxon>
        <taxon>Botryosphaeriaceae</taxon>
        <taxon>Macrophomina</taxon>
    </lineage>
</organism>
<evidence type="ECO:0000256" key="2">
    <source>
        <dbReference type="ARBA" id="ARBA00022723"/>
    </source>
</evidence>
<evidence type="ECO:0000256" key="4">
    <source>
        <dbReference type="SAM" id="MobiDB-lite"/>
    </source>
</evidence>
<gene>
    <name evidence="6" type="ORF">B0J12DRAFT_589566</name>
</gene>
<comment type="subcellular location">
    <subcellularLocation>
        <location evidence="1">Nucleus</location>
    </subcellularLocation>
</comment>
<name>A0ABQ8GYZ2_9PEZI</name>
<sequence length="620" mass="68690">MPRLSCERCAHRKARCDKRKPCSNCLAAGVTCVAVERQRLPRGRHRAMSGKQNASKSSSEWTEDQDENSLWLSPAGTAAQATQLSAYRPPLSGGEATTQSFDTELGTIPTAHAGDTFWNTLINEAAGQRVRSQLCCIFLEQVDPVFKILHRPSLAAHLLDGRRYLAYERDDHPAVEALDHAVCYAAVATMAEEQCMSLFGTSKAPVIGQYRTACEAALARADVVMTDDLTVLQAFVLYLMATRVHDRTRRVWTLLSLAVRVAHSLSLHAEPPGAHATRPFERELRRRLWCAIALLDTQTTLECVLEPMIQGTWLQAPNLPLNIDDLALIPDSEGEPVEAEGFSDMTFTLVACRAQCVARLLNFPAPVGSSAVSNWDVRQNYVEDFARSISVLLRRNSCASERTGPTFYRWYTDSSAEVLIATMQLIAVRPLRQLQPCDAPPQVKGANLLRLATEVLRKTQSLAHDPRGTQWHWLEAMFPPWHALAVALAELCVCDDPTLCQDCWPAVKLAFAQLSHRLAEPTGAAIIWGPMERLMKQARHRMERLHMYSPPVPSNPLIPGSQQETSFSPFMTPISSSLDLCALTDLAAVSEADFGAADAWGNWESFIQDMLIGREFALCS</sequence>
<dbReference type="SMART" id="SM00066">
    <property type="entry name" value="GAL4"/>
    <property type="match status" value="1"/>
</dbReference>
<dbReference type="InterPro" id="IPR007219">
    <property type="entry name" value="XnlR_reg_dom"/>
</dbReference>
<dbReference type="CDD" id="cd00067">
    <property type="entry name" value="GAL4"/>
    <property type="match status" value="1"/>
</dbReference>
<dbReference type="PROSITE" id="PS50048">
    <property type="entry name" value="ZN2_CY6_FUNGAL_2"/>
    <property type="match status" value="1"/>
</dbReference>
<reference evidence="6 7" key="1">
    <citation type="journal article" date="2021" name="Nat. Commun.">
        <title>Genetic determinants of endophytism in the Arabidopsis root mycobiome.</title>
        <authorList>
            <person name="Mesny F."/>
            <person name="Miyauchi S."/>
            <person name="Thiergart T."/>
            <person name="Pickel B."/>
            <person name="Atanasova L."/>
            <person name="Karlsson M."/>
            <person name="Huettel B."/>
            <person name="Barry K.W."/>
            <person name="Haridas S."/>
            <person name="Chen C."/>
            <person name="Bauer D."/>
            <person name="Andreopoulos W."/>
            <person name="Pangilinan J."/>
            <person name="LaButti K."/>
            <person name="Riley R."/>
            <person name="Lipzen A."/>
            <person name="Clum A."/>
            <person name="Drula E."/>
            <person name="Henrissat B."/>
            <person name="Kohler A."/>
            <person name="Grigoriev I.V."/>
            <person name="Martin F.M."/>
            <person name="Hacquard S."/>
        </authorList>
    </citation>
    <scope>NUCLEOTIDE SEQUENCE [LARGE SCALE GENOMIC DNA]</scope>
    <source>
        <strain evidence="6 7">MPI-SDFR-AT-0080</strain>
    </source>
</reference>
<dbReference type="CDD" id="cd12148">
    <property type="entry name" value="fungal_TF_MHR"/>
    <property type="match status" value="1"/>
</dbReference>
<keyword evidence="7" id="KW-1185">Reference proteome</keyword>
<dbReference type="SMART" id="SM00906">
    <property type="entry name" value="Fungal_trans"/>
    <property type="match status" value="1"/>
</dbReference>
<evidence type="ECO:0000256" key="3">
    <source>
        <dbReference type="ARBA" id="ARBA00023242"/>
    </source>
</evidence>
<dbReference type="PROSITE" id="PS00463">
    <property type="entry name" value="ZN2_CY6_FUNGAL_1"/>
    <property type="match status" value="1"/>
</dbReference>
<feature type="region of interest" description="Disordered" evidence="4">
    <location>
        <begin position="42"/>
        <end position="68"/>
    </location>
</feature>
<dbReference type="InterPro" id="IPR050613">
    <property type="entry name" value="Sec_Metabolite_Reg"/>
</dbReference>
<dbReference type="Gene3D" id="4.10.240.10">
    <property type="entry name" value="Zn(2)-C6 fungal-type DNA-binding domain"/>
    <property type="match status" value="1"/>
</dbReference>
<feature type="compositionally biased region" description="Polar residues" evidence="4">
    <location>
        <begin position="50"/>
        <end position="60"/>
    </location>
</feature>
<evidence type="ECO:0000313" key="7">
    <source>
        <dbReference type="Proteomes" id="UP000774617"/>
    </source>
</evidence>
<keyword evidence="3" id="KW-0539">Nucleus</keyword>
<evidence type="ECO:0000313" key="6">
    <source>
        <dbReference type="EMBL" id="KAH7065577.1"/>
    </source>
</evidence>
<dbReference type="Pfam" id="PF04082">
    <property type="entry name" value="Fungal_trans"/>
    <property type="match status" value="1"/>
</dbReference>
<dbReference type="Proteomes" id="UP000774617">
    <property type="component" value="Unassembled WGS sequence"/>
</dbReference>
<dbReference type="PANTHER" id="PTHR31001">
    <property type="entry name" value="UNCHARACTERIZED TRANSCRIPTIONAL REGULATORY PROTEIN"/>
    <property type="match status" value="1"/>
</dbReference>
<comment type="caution">
    <text evidence="6">The sequence shown here is derived from an EMBL/GenBank/DDBJ whole genome shotgun (WGS) entry which is preliminary data.</text>
</comment>
<dbReference type="InterPro" id="IPR001138">
    <property type="entry name" value="Zn2Cys6_DnaBD"/>
</dbReference>
<dbReference type="Pfam" id="PF00172">
    <property type="entry name" value="Zn_clus"/>
    <property type="match status" value="1"/>
</dbReference>
<evidence type="ECO:0000256" key="1">
    <source>
        <dbReference type="ARBA" id="ARBA00004123"/>
    </source>
</evidence>
<dbReference type="PANTHER" id="PTHR31001:SF50">
    <property type="entry name" value="ZN(II)2CYS6 TRANSCRIPTION FACTOR (EUROFUNG)"/>
    <property type="match status" value="1"/>
</dbReference>
<dbReference type="InterPro" id="IPR036864">
    <property type="entry name" value="Zn2-C6_fun-type_DNA-bd_sf"/>
</dbReference>
<dbReference type="SUPFAM" id="SSF57701">
    <property type="entry name" value="Zn2/Cys6 DNA-binding domain"/>
    <property type="match status" value="1"/>
</dbReference>
<feature type="domain" description="Zn(2)-C6 fungal-type" evidence="5">
    <location>
        <begin position="5"/>
        <end position="34"/>
    </location>
</feature>
<dbReference type="EMBL" id="JAGTJR010000001">
    <property type="protein sequence ID" value="KAH7065577.1"/>
    <property type="molecule type" value="Genomic_DNA"/>
</dbReference>